<dbReference type="PANTHER" id="PTHR12697:SF5">
    <property type="entry name" value="DEOXYHYPUSINE HYDROXYLASE"/>
    <property type="match status" value="1"/>
</dbReference>
<evidence type="ECO:0000313" key="4">
    <source>
        <dbReference type="Proteomes" id="UP000033607"/>
    </source>
</evidence>
<evidence type="ECO:0000256" key="2">
    <source>
        <dbReference type="ARBA" id="ARBA00022738"/>
    </source>
</evidence>
<sequence>MTTDSQFEQLKHPNPHLRERAMAEIFESQDENTIPRLINILDDEDVVYRRAAVKLLGAIGTDAVPALVEALLQSNNVTVRGSAAKALAQVAVNYPDLPFPEAGLQGLKAAINDANPVVHIAAVMALGEVGPDAFEILVDSLKTTDNVAVQVAIVNALASLGDPRCQEVLTTFAHDQSVDVYVQESANSALSRLDLASAARSHTPENEVSV</sequence>
<dbReference type="AlphaFoldDB" id="A0A0F5YJL9"/>
<evidence type="ECO:0000313" key="3">
    <source>
        <dbReference type="EMBL" id="KKD39061.1"/>
    </source>
</evidence>
<dbReference type="Gene3D" id="1.25.10.10">
    <property type="entry name" value="Leucine-rich Repeat Variant"/>
    <property type="match status" value="1"/>
</dbReference>
<dbReference type="SMART" id="SM00567">
    <property type="entry name" value="EZ_HEAT"/>
    <property type="match status" value="5"/>
</dbReference>
<name>A0A0F5YJL9_9CYAN</name>
<dbReference type="InterPro" id="IPR011989">
    <property type="entry name" value="ARM-like"/>
</dbReference>
<keyword evidence="1" id="KW-0042">Antenna complex</keyword>
<dbReference type="RefSeq" id="WP_046277480.1">
    <property type="nucleotide sequence ID" value="NZ_LATL02000086.1"/>
</dbReference>
<comment type="caution">
    <text evidence="3">The sequence shown here is derived from an EMBL/GenBank/DDBJ whole genome shotgun (WGS) entry which is preliminary data.</text>
</comment>
<dbReference type="InterPro" id="IPR004155">
    <property type="entry name" value="PBS_lyase_HEAT"/>
</dbReference>
<dbReference type="Pfam" id="PF13646">
    <property type="entry name" value="HEAT_2"/>
    <property type="match status" value="2"/>
</dbReference>
<protein>
    <submittedName>
        <fullName evidence="3">Phycocyanin operon protein Z</fullName>
    </submittedName>
</protein>
<dbReference type="PATRIC" id="fig|1637645.4.peg.1743"/>
<dbReference type="EMBL" id="LATL02000086">
    <property type="protein sequence ID" value="KKD39061.1"/>
    <property type="molecule type" value="Genomic_DNA"/>
</dbReference>
<dbReference type="OrthoDB" id="424041at2"/>
<dbReference type="Proteomes" id="UP000033607">
    <property type="component" value="Unassembled WGS sequence"/>
</dbReference>
<keyword evidence="2" id="KW-0605">Phycobilisome</keyword>
<dbReference type="GO" id="GO:0016491">
    <property type="term" value="F:oxidoreductase activity"/>
    <property type="evidence" value="ECO:0007669"/>
    <property type="project" value="TreeGrafter"/>
</dbReference>
<accession>A0A0F5YJL9</accession>
<gene>
    <name evidence="3" type="ORF">WN50_05355</name>
</gene>
<organism evidence="3 4">
    <name type="scientific">Limnoraphis robusta CS-951</name>
    <dbReference type="NCBI Taxonomy" id="1637645"/>
    <lineage>
        <taxon>Bacteria</taxon>
        <taxon>Bacillati</taxon>
        <taxon>Cyanobacteriota</taxon>
        <taxon>Cyanophyceae</taxon>
        <taxon>Oscillatoriophycideae</taxon>
        <taxon>Oscillatoriales</taxon>
        <taxon>Sirenicapillariaceae</taxon>
        <taxon>Limnoraphis</taxon>
    </lineage>
</organism>
<dbReference type="PANTHER" id="PTHR12697">
    <property type="entry name" value="PBS LYASE HEAT-LIKE PROTEIN"/>
    <property type="match status" value="1"/>
</dbReference>
<reference evidence="3 4" key="1">
    <citation type="submission" date="2015-06" db="EMBL/GenBank/DDBJ databases">
        <title>Draft genome assembly of filamentous brackish cyanobacterium Limnoraphis robusta strain CS-951.</title>
        <authorList>
            <person name="Willis A."/>
            <person name="Parks M."/>
            <person name="Burford M.A."/>
        </authorList>
    </citation>
    <scope>NUCLEOTIDE SEQUENCE [LARGE SCALE GENOMIC DNA]</scope>
    <source>
        <strain evidence="3 4">CS-951</strain>
    </source>
</reference>
<dbReference type="GO" id="GO:0030089">
    <property type="term" value="C:phycobilisome"/>
    <property type="evidence" value="ECO:0007669"/>
    <property type="project" value="UniProtKB-KW"/>
</dbReference>
<dbReference type="SUPFAM" id="SSF48371">
    <property type="entry name" value="ARM repeat"/>
    <property type="match status" value="1"/>
</dbReference>
<evidence type="ECO:0000256" key="1">
    <source>
        <dbReference type="ARBA" id="ARBA00022549"/>
    </source>
</evidence>
<dbReference type="InterPro" id="IPR016024">
    <property type="entry name" value="ARM-type_fold"/>
</dbReference>
<proteinExistence type="predicted"/>